<accession>A0AAE9H8Q0</accession>
<dbReference type="EMBL" id="CP095873">
    <property type="protein sequence ID" value="UPL19981.1"/>
    <property type="molecule type" value="Genomic_DNA"/>
</dbReference>
<dbReference type="AlphaFoldDB" id="A0AAE9H8Q0"/>
<dbReference type="Pfam" id="PF20735">
    <property type="entry name" value="Lambda_ea8_5"/>
    <property type="match status" value="1"/>
</dbReference>
<evidence type="ECO:0000313" key="2">
    <source>
        <dbReference type="Proteomes" id="UP000830925"/>
    </source>
</evidence>
<proteinExistence type="predicted"/>
<sequence length="101" mass="11547">MEEKIMGGAKRMMEENEAKRGIALQIALEAGVLEQCEFHDDCIYEGGEEIESAYKLANYKVSHGELEDIFKNRREMTDIIKDVVEDHAAEECYACAKNRDE</sequence>
<gene>
    <name evidence="1" type="ORF">MXF72_11150</name>
</gene>
<protein>
    <submittedName>
        <fullName evidence="1">Uncharacterized protein</fullName>
    </submittedName>
</protein>
<name>A0AAE9H8Q0_ALCFA</name>
<dbReference type="Gene3D" id="1.10.10.1920">
    <property type="match status" value="1"/>
</dbReference>
<dbReference type="Proteomes" id="UP000830925">
    <property type="component" value="Chromosome"/>
</dbReference>
<dbReference type="InterPro" id="IPR048532">
    <property type="entry name" value="ea8_5-like_sf"/>
</dbReference>
<evidence type="ECO:0000313" key="1">
    <source>
        <dbReference type="EMBL" id="UPL19981.1"/>
    </source>
</evidence>
<dbReference type="RefSeq" id="WP_247965594.1">
    <property type="nucleotide sequence ID" value="NZ_CP095873.1"/>
</dbReference>
<reference evidence="1" key="1">
    <citation type="submission" date="2022-04" db="EMBL/GenBank/DDBJ databases">
        <title>Genomic mining of Alcaligenes faecalis D334 producing ectoin and derivatives.</title>
        <authorList>
            <person name="Doan V.T."/>
            <person name="Quach N.T."/>
            <person name="Vu T.-H.-N."/>
            <person name="Phi Q.-T."/>
        </authorList>
    </citation>
    <scope>NUCLEOTIDE SEQUENCE</scope>
    <source>
        <strain evidence="1">D334</strain>
    </source>
</reference>
<dbReference type="InterPro" id="IPR048531">
    <property type="entry name" value="ea8_5-like"/>
</dbReference>
<organism evidence="1 2">
    <name type="scientific">Alcaligenes faecalis</name>
    <dbReference type="NCBI Taxonomy" id="511"/>
    <lineage>
        <taxon>Bacteria</taxon>
        <taxon>Pseudomonadati</taxon>
        <taxon>Pseudomonadota</taxon>
        <taxon>Betaproteobacteria</taxon>
        <taxon>Burkholderiales</taxon>
        <taxon>Alcaligenaceae</taxon>
        <taxon>Alcaligenes</taxon>
    </lineage>
</organism>